<comment type="caution">
    <text evidence="2">The sequence shown here is derived from an EMBL/GenBank/DDBJ whole genome shotgun (WGS) entry which is preliminary data.</text>
</comment>
<gene>
    <name evidence="2" type="ORF">Tco_0702845</name>
</gene>
<accession>A0ABQ4XXC9</accession>
<evidence type="ECO:0000313" key="3">
    <source>
        <dbReference type="Proteomes" id="UP001151760"/>
    </source>
</evidence>
<feature type="region of interest" description="Disordered" evidence="1">
    <location>
        <begin position="1"/>
        <end position="39"/>
    </location>
</feature>
<dbReference type="Proteomes" id="UP001151760">
    <property type="component" value="Unassembled WGS sequence"/>
</dbReference>
<reference evidence="2" key="1">
    <citation type="journal article" date="2022" name="Int. J. Mol. Sci.">
        <title>Draft Genome of Tanacetum Coccineum: Genomic Comparison of Closely Related Tanacetum-Family Plants.</title>
        <authorList>
            <person name="Yamashiro T."/>
            <person name="Shiraishi A."/>
            <person name="Nakayama K."/>
            <person name="Satake H."/>
        </authorList>
    </citation>
    <scope>NUCLEOTIDE SEQUENCE</scope>
</reference>
<protein>
    <submittedName>
        <fullName evidence="2">Uncharacterized protein</fullName>
    </submittedName>
</protein>
<evidence type="ECO:0000313" key="2">
    <source>
        <dbReference type="EMBL" id="GJS70004.1"/>
    </source>
</evidence>
<evidence type="ECO:0000256" key="1">
    <source>
        <dbReference type="SAM" id="MobiDB-lite"/>
    </source>
</evidence>
<reference evidence="2" key="2">
    <citation type="submission" date="2022-01" db="EMBL/GenBank/DDBJ databases">
        <authorList>
            <person name="Yamashiro T."/>
            <person name="Shiraishi A."/>
            <person name="Satake H."/>
            <person name="Nakayama K."/>
        </authorList>
    </citation>
    <scope>NUCLEOTIDE SEQUENCE</scope>
</reference>
<name>A0ABQ4XXC9_9ASTR</name>
<sequence>MKSRITPNPRRQPPEQSQRGGMELGAPEAHHRLPVSSKDSNKIYLLHLGPGRGRRVVCSTGARRPGKLADIRRVKTVREVTGSPNQEDTGQTPTKIISLGLGRVRKDVDPTP</sequence>
<organism evidence="2 3">
    <name type="scientific">Tanacetum coccineum</name>
    <dbReference type="NCBI Taxonomy" id="301880"/>
    <lineage>
        <taxon>Eukaryota</taxon>
        <taxon>Viridiplantae</taxon>
        <taxon>Streptophyta</taxon>
        <taxon>Embryophyta</taxon>
        <taxon>Tracheophyta</taxon>
        <taxon>Spermatophyta</taxon>
        <taxon>Magnoliopsida</taxon>
        <taxon>eudicotyledons</taxon>
        <taxon>Gunneridae</taxon>
        <taxon>Pentapetalae</taxon>
        <taxon>asterids</taxon>
        <taxon>campanulids</taxon>
        <taxon>Asterales</taxon>
        <taxon>Asteraceae</taxon>
        <taxon>Asteroideae</taxon>
        <taxon>Anthemideae</taxon>
        <taxon>Anthemidinae</taxon>
        <taxon>Tanacetum</taxon>
    </lineage>
</organism>
<proteinExistence type="predicted"/>
<dbReference type="EMBL" id="BQNB010009903">
    <property type="protein sequence ID" value="GJS70004.1"/>
    <property type="molecule type" value="Genomic_DNA"/>
</dbReference>
<keyword evidence="3" id="KW-1185">Reference proteome</keyword>